<dbReference type="Gene3D" id="1.10.10.10">
    <property type="entry name" value="Winged helix-like DNA-binding domain superfamily/Winged helix DNA-binding domain"/>
    <property type="match status" value="1"/>
</dbReference>
<gene>
    <name evidence="6" type="ORF">I6N95_20445</name>
</gene>
<comment type="similarity">
    <text evidence="1">Belongs to the LysR transcriptional regulatory family.</text>
</comment>
<evidence type="ECO:0000259" key="5">
    <source>
        <dbReference type="PROSITE" id="PS50931"/>
    </source>
</evidence>
<dbReference type="SUPFAM" id="SSF46785">
    <property type="entry name" value="Winged helix' DNA-binding domain"/>
    <property type="match status" value="1"/>
</dbReference>
<evidence type="ECO:0000256" key="4">
    <source>
        <dbReference type="ARBA" id="ARBA00023163"/>
    </source>
</evidence>
<evidence type="ECO:0000256" key="3">
    <source>
        <dbReference type="ARBA" id="ARBA00023125"/>
    </source>
</evidence>
<dbReference type="Gene3D" id="3.40.190.290">
    <property type="match status" value="1"/>
</dbReference>
<keyword evidence="4" id="KW-0804">Transcription</keyword>
<dbReference type="Proteomes" id="UP000674938">
    <property type="component" value="Unassembled WGS sequence"/>
</dbReference>
<organism evidence="6 7">
    <name type="scientific">Vagococcus allomyrinae</name>
    <dbReference type="NCBI Taxonomy" id="2794353"/>
    <lineage>
        <taxon>Bacteria</taxon>
        <taxon>Bacillati</taxon>
        <taxon>Bacillota</taxon>
        <taxon>Bacilli</taxon>
        <taxon>Lactobacillales</taxon>
        <taxon>Enterococcaceae</taxon>
        <taxon>Vagococcus</taxon>
    </lineage>
</organism>
<dbReference type="InterPro" id="IPR036388">
    <property type="entry name" value="WH-like_DNA-bd_sf"/>
</dbReference>
<dbReference type="RefSeq" id="WP_209531209.1">
    <property type="nucleotide sequence ID" value="NZ_JAEEGA010000016.1"/>
</dbReference>
<dbReference type="PROSITE" id="PS50931">
    <property type="entry name" value="HTH_LYSR"/>
    <property type="match status" value="1"/>
</dbReference>
<dbReference type="InterPro" id="IPR000847">
    <property type="entry name" value="LysR_HTH_N"/>
</dbReference>
<evidence type="ECO:0000256" key="1">
    <source>
        <dbReference type="ARBA" id="ARBA00009437"/>
    </source>
</evidence>
<dbReference type="Pfam" id="PF03466">
    <property type="entry name" value="LysR_substrate"/>
    <property type="match status" value="1"/>
</dbReference>
<evidence type="ECO:0000313" key="7">
    <source>
        <dbReference type="Proteomes" id="UP000674938"/>
    </source>
</evidence>
<dbReference type="InterPro" id="IPR005119">
    <property type="entry name" value="LysR_subst-bd"/>
</dbReference>
<dbReference type="InterPro" id="IPR036390">
    <property type="entry name" value="WH_DNA-bd_sf"/>
</dbReference>
<dbReference type="PANTHER" id="PTHR30126">
    <property type="entry name" value="HTH-TYPE TRANSCRIPTIONAL REGULATOR"/>
    <property type="match status" value="1"/>
</dbReference>
<protein>
    <submittedName>
        <fullName evidence="6">LysR family transcriptional regulator</fullName>
    </submittedName>
</protein>
<feature type="domain" description="HTH lysR-type" evidence="5">
    <location>
        <begin position="1"/>
        <end position="58"/>
    </location>
</feature>
<dbReference type="PANTHER" id="PTHR30126:SF94">
    <property type="entry name" value="LYSR FAMILY TRANSCRIPTIONAL REGULATOR"/>
    <property type="match status" value="1"/>
</dbReference>
<comment type="caution">
    <text evidence="6">The sequence shown here is derived from an EMBL/GenBank/DDBJ whole genome shotgun (WGS) entry which is preliminary data.</text>
</comment>
<sequence>MNLHGLRLFHEVAKCGSVTKASEKLRISQPSVTAQIKKFEKDQEVQLIRPAGRGIQLTPLGEEVYQLSQELFAVEENITALFQEAKGQKSAVLRLGGNYLAVTHLLPEWQKRFKSQRPTCYLELATLNSSDLITALLAERLDMVFLGDSHLNDSRFVCHKVYEDRLCFIAHPSLGLAGGTLSLARLSESDFIGRERTSFTQQSLESLYRALGLRLPRFSLTYNNSRDALQAARAGKGVHYCSYLMASQSLAQGDLVELTVDLPIQPHDIYLYQLKQRELGEAGREFKKLVLAK</sequence>
<keyword evidence="7" id="KW-1185">Reference proteome</keyword>
<dbReference type="GO" id="GO:0000976">
    <property type="term" value="F:transcription cis-regulatory region binding"/>
    <property type="evidence" value="ECO:0007669"/>
    <property type="project" value="TreeGrafter"/>
</dbReference>
<dbReference type="Pfam" id="PF00126">
    <property type="entry name" value="HTH_1"/>
    <property type="match status" value="1"/>
</dbReference>
<dbReference type="CDD" id="cd05466">
    <property type="entry name" value="PBP2_LTTR_substrate"/>
    <property type="match status" value="1"/>
</dbReference>
<name>A0A940PC57_9ENTE</name>
<accession>A0A940PC57</accession>
<dbReference type="EMBL" id="JAEEGA010000016">
    <property type="protein sequence ID" value="MBP1043396.1"/>
    <property type="molecule type" value="Genomic_DNA"/>
</dbReference>
<keyword evidence="2" id="KW-0805">Transcription regulation</keyword>
<dbReference type="SUPFAM" id="SSF53850">
    <property type="entry name" value="Periplasmic binding protein-like II"/>
    <property type="match status" value="1"/>
</dbReference>
<evidence type="ECO:0000313" key="6">
    <source>
        <dbReference type="EMBL" id="MBP1043396.1"/>
    </source>
</evidence>
<reference evidence="6" key="1">
    <citation type="submission" date="2020-12" db="EMBL/GenBank/DDBJ databases">
        <title>Vagococcus allomyrinae sp. nov. and Enterococcus lavae sp. nov., isolated from the larvae of Allomyrina dichotoma.</title>
        <authorList>
            <person name="Lee S.D."/>
        </authorList>
    </citation>
    <scope>NUCLEOTIDE SEQUENCE</scope>
    <source>
        <strain evidence="6">BWB3-3</strain>
    </source>
</reference>
<keyword evidence="3" id="KW-0238">DNA-binding</keyword>
<dbReference type="GO" id="GO:0003700">
    <property type="term" value="F:DNA-binding transcription factor activity"/>
    <property type="evidence" value="ECO:0007669"/>
    <property type="project" value="InterPro"/>
</dbReference>
<proteinExistence type="inferred from homology"/>
<evidence type="ECO:0000256" key="2">
    <source>
        <dbReference type="ARBA" id="ARBA00023015"/>
    </source>
</evidence>
<dbReference type="AlphaFoldDB" id="A0A940PC57"/>